<keyword evidence="1" id="KW-0472">Membrane</keyword>
<dbReference type="InterPro" id="IPR025202">
    <property type="entry name" value="PLD-like_dom"/>
</dbReference>
<gene>
    <name evidence="3" type="ORF">AKJ38_04190</name>
</gene>
<dbReference type="AlphaFoldDB" id="A0A133UP50"/>
<dbReference type="Proteomes" id="UP000070414">
    <property type="component" value="Unassembled WGS sequence"/>
</dbReference>
<protein>
    <recommendedName>
        <fullName evidence="2">Phospholipase D-like domain-containing protein</fullName>
    </recommendedName>
</protein>
<keyword evidence="1" id="KW-0812">Transmembrane</keyword>
<feature type="domain" description="Phospholipase D-like" evidence="2">
    <location>
        <begin position="12"/>
        <end position="199"/>
    </location>
</feature>
<accession>A0A133UP50</accession>
<dbReference type="Pfam" id="PF13091">
    <property type="entry name" value="PLDc_2"/>
    <property type="match status" value="1"/>
</dbReference>
<evidence type="ECO:0000256" key="1">
    <source>
        <dbReference type="SAM" id="Phobius"/>
    </source>
</evidence>
<evidence type="ECO:0000313" key="3">
    <source>
        <dbReference type="EMBL" id="KXA95951.1"/>
    </source>
</evidence>
<keyword evidence="1" id="KW-1133">Transmembrane helix</keyword>
<evidence type="ECO:0000259" key="2">
    <source>
        <dbReference type="Pfam" id="PF13091"/>
    </source>
</evidence>
<name>A0A133UP50_9EURY</name>
<keyword evidence="4" id="KW-1185">Reference proteome</keyword>
<reference evidence="3 4" key="1">
    <citation type="journal article" date="2016" name="Sci. Rep.">
        <title>Metabolic traits of an uncultured archaeal lineage -MSBL1- from brine pools of the Red Sea.</title>
        <authorList>
            <person name="Mwirichia R."/>
            <person name="Alam I."/>
            <person name="Rashid M."/>
            <person name="Vinu M."/>
            <person name="Ba-Alawi W."/>
            <person name="Anthony Kamau A."/>
            <person name="Kamanda Ngugi D."/>
            <person name="Goker M."/>
            <person name="Klenk H.P."/>
            <person name="Bajic V."/>
            <person name="Stingl U."/>
        </authorList>
    </citation>
    <scope>NUCLEOTIDE SEQUENCE [LARGE SCALE GENOMIC DNA]</scope>
    <source>
        <strain evidence="3">SCGC-AAA259I14</strain>
    </source>
</reference>
<dbReference type="EMBL" id="LHXS01000106">
    <property type="protein sequence ID" value="KXA95951.1"/>
    <property type="molecule type" value="Genomic_DNA"/>
</dbReference>
<organism evidence="3 4">
    <name type="scientific">candidate division MSBL1 archaeon SCGC-AAA259I14</name>
    <dbReference type="NCBI Taxonomy" id="1698268"/>
    <lineage>
        <taxon>Archaea</taxon>
        <taxon>Methanobacteriati</taxon>
        <taxon>Methanobacteriota</taxon>
        <taxon>candidate division MSBL1</taxon>
    </lineage>
</organism>
<feature type="transmembrane region" description="Helical" evidence="1">
    <location>
        <begin position="76"/>
        <end position="95"/>
    </location>
</feature>
<sequence length="213" mass="23313">MKLTRKAGEDILPLLDRAEGKVTVYSPFISPEYARLLLEKGEDGVDVDLFTANADTNYHQESLRILRNGPELPKTLRNAGLLLILLGVAGAWVAYSLQLLALPLPLLLLVGGISGGGYLLKKHSERASEWSEFHGDINIDVVQGLHAKVYSRDGGEEVVFGSPNFTNSGMQKNLEVVGVCRNKSPLQEGSKRRLEESFENIVRKQESKAGGEA</sequence>
<dbReference type="Gene3D" id="3.30.870.10">
    <property type="entry name" value="Endonuclease Chain A"/>
    <property type="match status" value="1"/>
</dbReference>
<comment type="caution">
    <text evidence="3">The sequence shown here is derived from an EMBL/GenBank/DDBJ whole genome shotgun (WGS) entry which is preliminary data.</text>
</comment>
<proteinExistence type="predicted"/>
<dbReference type="SUPFAM" id="SSF56024">
    <property type="entry name" value="Phospholipase D/nuclease"/>
    <property type="match status" value="1"/>
</dbReference>
<evidence type="ECO:0000313" key="4">
    <source>
        <dbReference type="Proteomes" id="UP000070414"/>
    </source>
</evidence>